<dbReference type="GO" id="GO:0006612">
    <property type="term" value="P:protein targeting to membrane"/>
    <property type="evidence" value="ECO:0007669"/>
    <property type="project" value="TreeGrafter"/>
</dbReference>
<keyword evidence="14" id="KW-1185">Reference proteome</keyword>
<feature type="domain" description="Palmitoyltransferase DHHC" evidence="12">
    <location>
        <begin position="132"/>
        <end position="257"/>
    </location>
</feature>
<dbReference type="PANTHER" id="PTHR22883:SF43">
    <property type="entry name" value="PALMITOYLTRANSFERASE APP"/>
    <property type="match status" value="1"/>
</dbReference>
<keyword evidence="3 10" id="KW-0812">Transmembrane</keyword>
<gene>
    <name evidence="13" type="primary">ZDHHC14</name>
    <name evidence="13" type="ORF">T11_12991</name>
</gene>
<dbReference type="GO" id="GO:0005794">
    <property type="term" value="C:Golgi apparatus"/>
    <property type="evidence" value="ECO:0007669"/>
    <property type="project" value="TreeGrafter"/>
</dbReference>
<dbReference type="OrthoDB" id="4096362at2759"/>
<organism evidence="13 14">
    <name type="scientific">Trichinella zimbabwensis</name>
    <dbReference type="NCBI Taxonomy" id="268475"/>
    <lineage>
        <taxon>Eukaryota</taxon>
        <taxon>Metazoa</taxon>
        <taxon>Ecdysozoa</taxon>
        <taxon>Nematoda</taxon>
        <taxon>Enoplea</taxon>
        <taxon>Dorylaimia</taxon>
        <taxon>Trichinellida</taxon>
        <taxon>Trichinellidae</taxon>
        <taxon>Trichinella</taxon>
    </lineage>
</organism>
<proteinExistence type="inferred from homology"/>
<evidence type="ECO:0000259" key="12">
    <source>
        <dbReference type="Pfam" id="PF01529"/>
    </source>
</evidence>
<protein>
    <recommendedName>
        <fullName evidence="10">Palmitoyltransferase</fullName>
        <ecNumber evidence="10">2.3.1.225</ecNumber>
    </recommendedName>
</protein>
<comment type="similarity">
    <text evidence="10">Belongs to the DHHC palmitoyltransferase family.</text>
</comment>
<feature type="transmembrane region" description="Helical" evidence="10">
    <location>
        <begin position="178"/>
        <end position="203"/>
    </location>
</feature>
<reference evidence="13 14" key="1">
    <citation type="submission" date="2015-01" db="EMBL/GenBank/DDBJ databases">
        <title>Evolution of Trichinella species and genotypes.</title>
        <authorList>
            <person name="Korhonen P.K."/>
            <person name="Edoardo P."/>
            <person name="Giuseppe L.R."/>
            <person name="Gasser R.B."/>
        </authorList>
    </citation>
    <scope>NUCLEOTIDE SEQUENCE [LARGE SCALE GENOMIC DNA]</scope>
    <source>
        <strain evidence="13">ISS1029</strain>
    </source>
</reference>
<dbReference type="InterPro" id="IPR001594">
    <property type="entry name" value="Palmitoyltrfase_DHHC"/>
</dbReference>
<dbReference type="PANTHER" id="PTHR22883">
    <property type="entry name" value="ZINC FINGER DHHC DOMAIN CONTAINING PROTEIN"/>
    <property type="match status" value="1"/>
</dbReference>
<dbReference type="InterPro" id="IPR039859">
    <property type="entry name" value="PFA4/ZDH16/20/ERF2-like"/>
</dbReference>
<evidence type="ECO:0000256" key="11">
    <source>
        <dbReference type="SAM" id="MobiDB-lite"/>
    </source>
</evidence>
<keyword evidence="5 10" id="KW-0472">Membrane</keyword>
<evidence type="ECO:0000313" key="13">
    <source>
        <dbReference type="EMBL" id="KRZ08946.1"/>
    </source>
</evidence>
<dbReference type="STRING" id="268475.A0A0V1HFP1"/>
<dbReference type="EMBL" id="JYDP01000079">
    <property type="protein sequence ID" value="KRZ08946.1"/>
    <property type="molecule type" value="Genomic_DNA"/>
</dbReference>
<comment type="domain">
    <text evidence="10">The DHHC domain is required for palmitoyltransferase activity.</text>
</comment>
<dbReference type="AlphaFoldDB" id="A0A0V1HFP1"/>
<name>A0A0V1HFP1_9BILA</name>
<dbReference type="GO" id="GO:0005783">
    <property type="term" value="C:endoplasmic reticulum"/>
    <property type="evidence" value="ECO:0007669"/>
    <property type="project" value="TreeGrafter"/>
</dbReference>
<evidence type="ECO:0000256" key="6">
    <source>
        <dbReference type="ARBA" id="ARBA00023139"/>
    </source>
</evidence>
<comment type="catalytic activity">
    <reaction evidence="9 10">
        <text>L-cysteinyl-[protein] + hexadecanoyl-CoA = S-hexadecanoyl-L-cysteinyl-[protein] + CoA</text>
        <dbReference type="Rhea" id="RHEA:36683"/>
        <dbReference type="Rhea" id="RHEA-COMP:10131"/>
        <dbReference type="Rhea" id="RHEA-COMP:11032"/>
        <dbReference type="ChEBI" id="CHEBI:29950"/>
        <dbReference type="ChEBI" id="CHEBI:57287"/>
        <dbReference type="ChEBI" id="CHEBI:57379"/>
        <dbReference type="ChEBI" id="CHEBI:74151"/>
        <dbReference type="EC" id="2.3.1.225"/>
    </reaction>
</comment>
<keyword evidence="2 10" id="KW-0808">Transferase</keyword>
<accession>A0A0V1HFP1</accession>
<evidence type="ECO:0000256" key="2">
    <source>
        <dbReference type="ARBA" id="ARBA00022679"/>
    </source>
</evidence>
<evidence type="ECO:0000256" key="10">
    <source>
        <dbReference type="RuleBase" id="RU079119"/>
    </source>
</evidence>
<dbReference type="PROSITE" id="PS50216">
    <property type="entry name" value="DHHC"/>
    <property type="match status" value="1"/>
</dbReference>
<feature type="compositionally biased region" description="Basic and acidic residues" evidence="11">
    <location>
        <begin position="256"/>
        <end position="266"/>
    </location>
</feature>
<feature type="transmembrane region" description="Helical" evidence="10">
    <location>
        <begin position="32"/>
        <end position="50"/>
    </location>
</feature>
<keyword evidence="6" id="KW-0564">Palmitate</keyword>
<evidence type="ECO:0000256" key="9">
    <source>
        <dbReference type="ARBA" id="ARBA00048048"/>
    </source>
</evidence>
<evidence type="ECO:0000256" key="5">
    <source>
        <dbReference type="ARBA" id="ARBA00023136"/>
    </source>
</evidence>
<feature type="transmembrane region" description="Helical" evidence="10">
    <location>
        <begin position="62"/>
        <end position="79"/>
    </location>
</feature>
<dbReference type="GO" id="GO:0019706">
    <property type="term" value="F:protein-cysteine S-palmitoyltransferase activity"/>
    <property type="evidence" value="ECO:0007669"/>
    <property type="project" value="UniProtKB-EC"/>
</dbReference>
<comment type="subcellular location">
    <subcellularLocation>
        <location evidence="1">Endomembrane system</location>
        <topology evidence="1">Multi-pass membrane protein</topology>
    </subcellularLocation>
</comment>
<keyword evidence="8 10" id="KW-0012">Acyltransferase</keyword>
<keyword evidence="4 10" id="KW-1133">Transmembrane helix</keyword>
<evidence type="ECO:0000256" key="3">
    <source>
        <dbReference type="ARBA" id="ARBA00022692"/>
    </source>
</evidence>
<evidence type="ECO:0000313" key="14">
    <source>
        <dbReference type="Proteomes" id="UP000055024"/>
    </source>
</evidence>
<evidence type="ECO:0000256" key="4">
    <source>
        <dbReference type="ARBA" id="ARBA00022989"/>
    </source>
</evidence>
<keyword evidence="7" id="KW-0449">Lipoprotein</keyword>
<dbReference type="Pfam" id="PF01529">
    <property type="entry name" value="DHHC"/>
    <property type="match status" value="1"/>
</dbReference>
<sequence length="336" mass="37801">MATTTRRKWRNFPGNNRFCCDGRIIMAKQISAFVLTVVLLVGSLILFFYFDGPFLYNNLSPMIPVSAAVLSCTVFSSLFRTSFSDPGIIPRATAEEALAVQRELAEMHNDDQSTDVKNVGFKEVLVNGQFVKLKFCRTCLIFRPPRASHCSICDNCVERFDHHCPWVGNCIGKRNYRYFFIFIVSLSLLCVYLFACVMVHIVLATKQKNFLEFIQESPGSVVVALICFLSIWSVLGLTGFHSYLITANQTTNEDLKDSFGSKKSDESSTGTQQHRRRLNRNPYADSRFAWDCLNILCGPQTPSWIDRRGVIQSSTEIQITVSTVGESSKSNPESSA</sequence>
<evidence type="ECO:0000256" key="1">
    <source>
        <dbReference type="ARBA" id="ARBA00004127"/>
    </source>
</evidence>
<dbReference type="EC" id="2.3.1.225" evidence="10"/>
<evidence type="ECO:0000256" key="8">
    <source>
        <dbReference type="ARBA" id="ARBA00023315"/>
    </source>
</evidence>
<feature type="transmembrane region" description="Helical" evidence="10">
    <location>
        <begin position="223"/>
        <end position="246"/>
    </location>
</feature>
<comment type="caution">
    <text evidence="13">The sequence shown here is derived from an EMBL/GenBank/DDBJ whole genome shotgun (WGS) entry which is preliminary data.</text>
</comment>
<dbReference type="Proteomes" id="UP000055024">
    <property type="component" value="Unassembled WGS sequence"/>
</dbReference>
<feature type="region of interest" description="Disordered" evidence="11">
    <location>
        <begin position="256"/>
        <end position="277"/>
    </location>
</feature>
<evidence type="ECO:0000256" key="7">
    <source>
        <dbReference type="ARBA" id="ARBA00023288"/>
    </source>
</evidence>